<evidence type="ECO:0000313" key="3">
    <source>
        <dbReference type="EMBL" id="CAK9034732.1"/>
    </source>
</evidence>
<organism evidence="2 4">
    <name type="scientific">Durusdinium trenchii</name>
    <dbReference type="NCBI Taxonomy" id="1381693"/>
    <lineage>
        <taxon>Eukaryota</taxon>
        <taxon>Sar</taxon>
        <taxon>Alveolata</taxon>
        <taxon>Dinophyceae</taxon>
        <taxon>Suessiales</taxon>
        <taxon>Symbiodiniaceae</taxon>
        <taxon>Durusdinium</taxon>
    </lineage>
</organism>
<dbReference type="Pfam" id="PF13578">
    <property type="entry name" value="Methyltransf_24"/>
    <property type="match status" value="1"/>
</dbReference>
<feature type="chain" id="PRO_5045029264" evidence="1">
    <location>
        <begin position="17"/>
        <end position="409"/>
    </location>
</feature>
<feature type="signal peptide" evidence="1">
    <location>
        <begin position="1"/>
        <end position="16"/>
    </location>
</feature>
<dbReference type="Gene3D" id="3.40.50.150">
    <property type="entry name" value="Vaccinia Virus protein VP39"/>
    <property type="match status" value="1"/>
</dbReference>
<name>A0ABP0L7W9_9DINO</name>
<dbReference type="SUPFAM" id="SSF53335">
    <property type="entry name" value="S-adenosyl-L-methionine-dependent methyltransferases"/>
    <property type="match status" value="1"/>
</dbReference>
<evidence type="ECO:0000313" key="4">
    <source>
        <dbReference type="Proteomes" id="UP001642484"/>
    </source>
</evidence>
<proteinExistence type="predicted"/>
<keyword evidence="1" id="KW-0732">Signal</keyword>
<evidence type="ECO:0000256" key="1">
    <source>
        <dbReference type="SAM" id="SignalP"/>
    </source>
</evidence>
<keyword evidence="4" id="KW-1185">Reference proteome</keyword>
<dbReference type="Proteomes" id="UP001642484">
    <property type="component" value="Unassembled WGS sequence"/>
</dbReference>
<gene>
    <name evidence="2" type="ORF">CCMP2556_LOCUS19500</name>
    <name evidence="3" type="ORF">CCMP2556_LOCUS19620</name>
</gene>
<accession>A0ABP0L7W9</accession>
<reference evidence="2 4" key="1">
    <citation type="submission" date="2024-02" db="EMBL/GenBank/DDBJ databases">
        <authorList>
            <person name="Chen Y."/>
            <person name="Shah S."/>
            <person name="Dougan E. K."/>
            <person name="Thang M."/>
            <person name="Chan C."/>
        </authorList>
    </citation>
    <scope>NUCLEOTIDE SEQUENCE [LARGE SCALE GENOMIC DNA]</scope>
</reference>
<dbReference type="InterPro" id="IPR029063">
    <property type="entry name" value="SAM-dependent_MTases_sf"/>
</dbReference>
<dbReference type="EMBL" id="CAXAMN010011225">
    <property type="protein sequence ID" value="CAK9034732.1"/>
    <property type="molecule type" value="Genomic_DNA"/>
</dbReference>
<comment type="caution">
    <text evidence="2">The sequence shown here is derived from an EMBL/GenBank/DDBJ whole genome shotgun (WGS) entry which is preliminary data.</text>
</comment>
<protein>
    <submittedName>
        <fullName evidence="2">Uncharacterized protein</fullName>
    </submittedName>
</protein>
<dbReference type="EMBL" id="CAXAMN010011114">
    <property type="protein sequence ID" value="CAK9034460.1"/>
    <property type="molecule type" value="Genomic_DNA"/>
</dbReference>
<evidence type="ECO:0000313" key="2">
    <source>
        <dbReference type="EMBL" id="CAK9034460.1"/>
    </source>
</evidence>
<sequence length="409" mass="45480">MRWLLVGLILTTGCLGELEYELVVPEASRPGTGLQRDDLDSEALDVLLLIETDAECFRTAQSDVRKWAAAGNHMVATCAYPAAFSFKAFAAAAGLRSCEECNLERSLNHLRSLVGEFKVKMHELAPSMRLPVPIASIVRRYVLEEVEVITRAFQKLWSNEALHRWLQNPMELSAAALECARLAGERRRILWWRTNMMTSVEEFGLGHLVELLAPRSDFLLTRQGALEELLGGPPAAGLTLVEVGVHLARLAFALLGTHQGLFYIGVDPFVYGESTSLESRKQQLRDLGLSPEEDGGMGAQELSSEVRRAAEDKLKFFPGRAKLLAVPSVDAAALVPDQSVDGVFIDGDHSYLEVVKDIDAWEPKVKPGGFLSGHDFGNHRDVARAVLERAAEFNRTVHLSMDWFWYYYL</sequence>